<feature type="compositionally biased region" description="Basic residues" evidence="2">
    <location>
        <begin position="378"/>
        <end position="388"/>
    </location>
</feature>
<protein>
    <submittedName>
        <fullName evidence="4">Endonuclease/exonuclease/phosphatase domain-containing protein, putative</fullName>
    </submittedName>
</protein>
<evidence type="ECO:0000313" key="4">
    <source>
        <dbReference type="EMBL" id="CEL70838.1"/>
    </source>
</evidence>
<dbReference type="GO" id="GO:0004767">
    <property type="term" value="F:sphingomyelin phosphodiesterase activity"/>
    <property type="evidence" value="ECO:0007669"/>
    <property type="project" value="InterPro"/>
</dbReference>
<organism evidence="4">
    <name type="scientific">Neospora caninum (strain Liverpool)</name>
    <dbReference type="NCBI Taxonomy" id="572307"/>
    <lineage>
        <taxon>Eukaryota</taxon>
        <taxon>Sar</taxon>
        <taxon>Alveolata</taxon>
        <taxon>Apicomplexa</taxon>
        <taxon>Conoidasida</taxon>
        <taxon>Coccidia</taxon>
        <taxon>Eucoccidiorida</taxon>
        <taxon>Eimeriorina</taxon>
        <taxon>Sarcocystidae</taxon>
        <taxon>Neospora</taxon>
    </lineage>
</organism>
<feature type="compositionally biased region" description="Basic and acidic residues" evidence="2">
    <location>
        <begin position="358"/>
        <end position="377"/>
    </location>
</feature>
<evidence type="ECO:0000259" key="3">
    <source>
        <dbReference type="Pfam" id="PF03372"/>
    </source>
</evidence>
<evidence type="ECO:0000256" key="2">
    <source>
        <dbReference type="SAM" id="MobiDB-lite"/>
    </source>
</evidence>
<dbReference type="Pfam" id="PF03372">
    <property type="entry name" value="Exo_endo_phos"/>
    <property type="match status" value="1"/>
</dbReference>
<gene>
    <name evidence="4" type="ORF">BN1204_065140</name>
</gene>
<dbReference type="SUPFAM" id="SSF56219">
    <property type="entry name" value="DNase I-like"/>
    <property type="match status" value="1"/>
</dbReference>
<feature type="region of interest" description="Disordered" evidence="2">
    <location>
        <begin position="216"/>
        <end position="251"/>
    </location>
</feature>
<dbReference type="PANTHER" id="PTHR16320">
    <property type="entry name" value="SPHINGOMYELINASE FAMILY MEMBER"/>
    <property type="match status" value="1"/>
</dbReference>
<dbReference type="InterPro" id="IPR005135">
    <property type="entry name" value="Endo/exonuclease/phosphatase"/>
</dbReference>
<dbReference type="EMBL" id="LN714487">
    <property type="protein sequence ID" value="CEL70838.1"/>
    <property type="molecule type" value="Genomic_DNA"/>
</dbReference>
<dbReference type="AlphaFoldDB" id="A0A0F7ULJ8"/>
<dbReference type="GO" id="GO:0004519">
    <property type="term" value="F:endonuclease activity"/>
    <property type="evidence" value="ECO:0007669"/>
    <property type="project" value="UniProtKB-KW"/>
</dbReference>
<dbReference type="GO" id="GO:0004527">
    <property type="term" value="F:exonuclease activity"/>
    <property type="evidence" value="ECO:0007669"/>
    <property type="project" value="UniProtKB-KW"/>
</dbReference>
<dbReference type="InterPro" id="IPR038772">
    <property type="entry name" value="Sph/SMPD2-like"/>
</dbReference>
<feature type="compositionally biased region" description="Low complexity" evidence="2">
    <location>
        <begin position="222"/>
        <end position="231"/>
    </location>
</feature>
<dbReference type="PANTHER" id="PTHR16320:SF23">
    <property type="entry name" value="SPHINGOMYELINASE C 1"/>
    <property type="match status" value="1"/>
</dbReference>
<feature type="region of interest" description="Disordered" evidence="2">
    <location>
        <begin position="354"/>
        <end position="394"/>
    </location>
</feature>
<reference evidence="4" key="1">
    <citation type="journal article" date="2015" name="PLoS ONE">
        <title>Comprehensive Evaluation of Toxoplasma gondii VEG and Neospora caninum LIV Genomes with Tachyzoite Stage Transcriptome and Proteome Defines Novel Transcript Features.</title>
        <authorList>
            <person name="Ramaprasad A."/>
            <person name="Mourier T."/>
            <person name="Naeem R."/>
            <person name="Malas T.B."/>
            <person name="Moussa E."/>
            <person name="Panigrahi A."/>
            <person name="Vermont S.J."/>
            <person name="Otto T.D."/>
            <person name="Wastling J."/>
            <person name="Pain A."/>
        </authorList>
    </citation>
    <scope>NUCLEOTIDE SEQUENCE</scope>
    <source>
        <strain evidence="4">Liverpool</strain>
    </source>
</reference>
<keyword evidence="4" id="KW-0255">Endonuclease</keyword>
<feature type="domain" description="Endonuclease/exonuclease/phosphatase" evidence="3">
    <location>
        <begin position="98"/>
        <end position="315"/>
    </location>
</feature>
<keyword evidence="4" id="KW-0378">Hydrolase</keyword>
<comment type="similarity">
    <text evidence="1">Belongs to the neutral sphingomyelinase family.</text>
</comment>
<dbReference type="Gene3D" id="3.60.10.10">
    <property type="entry name" value="Endonuclease/exonuclease/phosphatase"/>
    <property type="match status" value="2"/>
</dbReference>
<evidence type="ECO:0000256" key="1">
    <source>
        <dbReference type="ARBA" id="ARBA00006335"/>
    </source>
</evidence>
<dbReference type="InterPro" id="IPR036691">
    <property type="entry name" value="Endo/exonu/phosph_ase_sf"/>
</dbReference>
<keyword evidence="4" id="KW-0269">Exonuclease</keyword>
<accession>A0A0F7ULJ8</accession>
<feature type="compositionally biased region" description="Polar residues" evidence="2">
    <location>
        <begin position="1"/>
        <end position="23"/>
    </location>
</feature>
<keyword evidence="4" id="KW-0540">Nuclease</keyword>
<sequence>MTSMATSPGSGGQTQPARQQANPGSAAVSVASQKTMADTPDPSVFTAGAEGAVIVGSDPLPAVPQPSQQSAMPPLTTRRSTYVNVSLNSAADELTLISFNIQMLVDCCSLPVNWWSRERELLPYIRKISEAYRPDVMIFQECWADEVWRLLKTLEQDKDCPFPYQTRILASDGGAPCNCPNCGDCYCTCCQCCECLRRPCWCCCLPPAAKLVGKGRGEENEGAAGAANGEASGTPKRMRASGPASTPGRIQDSWTSVSGNYQAARRNGGVAIISKWPILERHAYVYYRGALPDCLENKGAVLARIEKGGKIYNVVGTHLQSGDANNRTRVAQLQELATWLRSGMEDCEQTEFASAEAEEVRDKNTQKQEDATSTRRDQKQRRKSKPKTKTGACCRGGKSGGLPKGLVKATEPLIIAGDLNLRYKEDHKYLMEAIRPDNLNCSLCLADPGDPSTSYDTELNDTCYYNNGRPELPIKQLIDYFLLSNDHFGSVSRWQETITLPADQPMSFRFFACLCIPLGSTKVHHVSDHLPVCVTIRHSKEN</sequence>
<proteinExistence type="inferred from homology"/>
<feature type="region of interest" description="Disordered" evidence="2">
    <location>
        <begin position="1"/>
        <end position="44"/>
    </location>
</feature>
<name>A0A0F7ULJ8_NEOCL</name>